<protein>
    <recommendedName>
        <fullName evidence="4">Glycosyl transferase family 2</fullName>
    </recommendedName>
</protein>
<evidence type="ECO:0000313" key="2">
    <source>
        <dbReference type="EMBL" id="NDV00065.1"/>
    </source>
</evidence>
<feature type="region of interest" description="Disordered" evidence="1">
    <location>
        <begin position="592"/>
        <end position="615"/>
    </location>
</feature>
<dbReference type="Pfam" id="PF13704">
    <property type="entry name" value="Glyco_tranf_2_4"/>
    <property type="match status" value="1"/>
</dbReference>
<gene>
    <name evidence="2" type="ORF">GZA08_03670</name>
</gene>
<feature type="compositionally biased region" description="Polar residues" evidence="1">
    <location>
        <begin position="604"/>
        <end position="615"/>
    </location>
</feature>
<dbReference type="AlphaFoldDB" id="A0A6B2JQ22"/>
<dbReference type="SUPFAM" id="SSF53448">
    <property type="entry name" value="Nucleotide-diphospho-sugar transferases"/>
    <property type="match status" value="1"/>
</dbReference>
<accession>A0A6B2JQ22</accession>
<comment type="caution">
    <text evidence="2">The sequence shown here is derived from an EMBL/GenBank/DDBJ whole genome shotgun (WGS) entry which is preliminary data.</text>
</comment>
<organism evidence="2 3">
    <name type="scientific">Pseudoroseicyclus tamaricis</name>
    <dbReference type="NCBI Taxonomy" id="2705421"/>
    <lineage>
        <taxon>Bacteria</taxon>
        <taxon>Pseudomonadati</taxon>
        <taxon>Pseudomonadota</taxon>
        <taxon>Alphaproteobacteria</taxon>
        <taxon>Rhodobacterales</taxon>
        <taxon>Paracoccaceae</taxon>
        <taxon>Pseudoroseicyclus</taxon>
    </lineage>
</organism>
<dbReference type="RefSeq" id="WP_163890045.1">
    <property type="nucleotide sequence ID" value="NZ_JAAFYS010000001.1"/>
</dbReference>
<dbReference type="EMBL" id="JAAGAB010000001">
    <property type="protein sequence ID" value="NDV00065.1"/>
    <property type="molecule type" value="Genomic_DNA"/>
</dbReference>
<dbReference type="Proteomes" id="UP000474757">
    <property type="component" value="Unassembled WGS sequence"/>
</dbReference>
<proteinExistence type="predicted"/>
<sequence length="745" mass="81206">MSRPRLILTILVRDEADIIAQNVAWHLSQGVDHVIVTDNGSSDGTSDALRPFLQGGALTLLHEPSDAYLQDAWTTRMALMARDELGADWIICSDADEFWRAPSGNLKDALPEGEDAPAMLTCHRHNMICPRDALETGPWADRLVYRAVDPPAMVAPPQTMEELHAIRFEHPYFQYRLPPKMLFRARGLTSIARGAHGGGYAGEATKADSAVEILHYPIRSRRAFEASVRQIGGAMRRNAGTALQTSWKYRRWLAMTEASGSIWPAFAEALPDRQRLARDVEAGRLVRDLSMSEALAQLDVPAPMVEGEAPAVPAQRVEPGHMGSLLLVTGPDAGVDAALAELLIARGATPPLAPPRRLKSLGEAILVEMGRGGRDLRAAPKGWFDRPIARQYQQTLFEALVESFADLNDAVVHGPELAALLPLWEGIARDWQLGLRTVLAIGNPSQEVRAWHRATGLPLPIGALIWARRALDAERHSRGLPRVIVLHDDLLGDWRACAGALEGQLGLTAPAPHRAPDDQIEALISRLKAPSAATVNDALADPALPDFVKEVFETLRALAASPETDHSTTLDRLGATLDQACALLGPALASSGEVEAEPALQGQPDATETSQALEASQTQNARLTLLLRCRARLVAPSRPGLRQRARDRLSGSDADVRAVREAPEFDAEWYRSTYPDVSAHGIDPAQHFLRFGAREGRNPGPGFDTLRYYEANPDVLECGALAFLHYIRHGREEGRAIFPAEPLPV</sequence>
<evidence type="ECO:0000256" key="1">
    <source>
        <dbReference type="SAM" id="MobiDB-lite"/>
    </source>
</evidence>
<name>A0A6B2JQ22_9RHOB</name>
<evidence type="ECO:0008006" key="4">
    <source>
        <dbReference type="Google" id="ProtNLM"/>
    </source>
</evidence>
<keyword evidence="3" id="KW-1185">Reference proteome</keyword>
<dbReference type="InterPro" id="IPR029044">
    <property type="entry name" value="Nucleotide-diphossugar_trans"/>
</dbReference>
<evidence type="ECO:0000313" key="3">
    <source>
        <dbReference type="Proteomes" id="UP000474757"/>
    </source>
</evidence>
<reference evidence="2 3" key="1">
    <citation type="submission" date="2020-02" db="EMBL/GenBank/DDBJ databases">
        <title>Pseudoroseicyclus tamarix, sp. nov., isolated from offshore sediment of a Tamarix chinensis forest.</title>
        <authorList>
            <person name="Gai Y."/>
        </authorList>
    </citation>
    <scope>NUCLEOTIDE SEQUENCE [LARGE SCALE GENOMIC DNA]</scope>
    <source>
        <strain evidence="2 3">CLL3-39</strain>
    </source>
</reference>